<feature type="compositionally biased region" description="Gly residues" evidence="7">
    <location>
        <begin position="326"/>
        <end position="335"/>
    </location>
</feature>
<dbReference type="CDD" id="cd00165">
    <property type="entry name" value="S4"/>
    <property type="match status" value="1"/>
</dbReference>
<evidence type="ECO:0000313" key="9">
    <source>
        <dbReference type="EMBL" id="KAA9129887.1"/>
    </source>
</evidence>
<sequence length="335" mass="36109">MNTSLPNPVVTERQVPAEQAGERLDQVASVLFSDFSRARLQRWIRDGALTVDGAGGRPAQRLSGGEWLRLEARLEPEGDVVAQAIPLTVLHEDEQIIVLDKPPGLVVHPAAGHADGTMQNGLLHLAPELESVPRSGIVHRLDKDTSGVMVVARTLKAHAHLVSQLQDRRMGRVYEAVVHGLAPPRGTIDAPVGRHPSDRKRMAVVAGGKPAVSHFRRRAYFGHFSHLEVALESGRTHQIRVHVQHLGFPMVGDPVYGQRIPKRSGLGDAARAAVEAFPRQALHARTLKLEHPDSGERMAFTAPVPDDIRGLLDALAQFDPPPGDGTASGDGTGPG</sequence>
<dbReference type="Gene3D" id="3.10.290.10">
    <property type="entry name" value="RNA-binding S4 domain"/>
    <property type="match status" value="1"/>
</dbReference>
<dbReference type="GO" id="GO:0160140">
    <property type="term" value="F:23S rRNA pseudouridine(1911/1915/1917) synthase activity"/>
    <property type="evidence" value="ECO:0007669"/>
    <property type="project" value="UniProtKB-EC"/>
</dbReference>
<dbReference type="NCBIfam" id="TIGR00005">
    <property type="entry name" value="rluA_subfam"/>
    <property type="match status" value="1"/>
</dbReference>
<dbReference type="GO" id="GO:0003723">
    <property type="term" value="F:RNA binding"/>
    <property type="evidence" value="ECO:0007669"/>
    <property type="project" value="UniProtKB-KW"/>
</dbReference>
<comment type="similarity">
    <text evidence="1 6">Belongs to the pseudouridine synthase RluA family.</text>
</comment>
<dbReference type="GO" id="GO:0000455">
    <property type="term" value="P:enzyme-directed rRNA pseudouridine synthesis"/>
    <property type="evidence" value="ECO:0007669"/>
    <property type="project" value="TreeGrafter"/>
</dbReference>
<gene>
    <name evidence="9" type="ORF">F3N42_13995</name>
</gene>
<evidence type="ECO:0000259" key="8">
    <source>
        <dbReference type="Pfam" id="PF00849"/>
    </source>
</evidence>
<dbReference type="PANTHER" id="PTHR21600:SF44">
    <property type="entry name" value="RIBOSOMAL LARGE SUBUNIT PSEUDOURIDINE SYNTHASE D"/>
    <property type="match status" value="1"/>
</dbReference>
<reference evidence="9 10" key="1">
    <citation type="submission" date="2019-09" db="EMBL/GenBank/DDBJ databases">
        <title>Wenzhouxiangella sp. Genome sequencing and assembly.</title>
        <authorList>
            <person name="Zhang R."/>
        </authorList>
    </citation>
    <scope>NUCLEOTIDE SEQUENCE [LARGE SCALE GENOMIC DNA]</scope>
    <source>
        <strain evidence="9 10">W260</strain>
    </source>
</reference>
<comment type="catalytic activity">
    <reaction evidence="3">
        <text>uridine(1911/1915/1917) in 23S rRNA = pseudouridine(1911/1915/1917) in 23S rRNA</text>
        <dbReference type="Rhea" id="RHEA:42524"/>
        <dbReference type="Rhea" id="RHEA-COMP:10097"/>
        <dbReference type="Rhea" id="RHEA-COMP:10098"/>
        <dbReference type="ChEBI" id="CHEBI:65314"/>
        <dbReference type="ChEBI" id="CHEBI:65315"/>
        <dbReference type="EC" id="5.4.99.23"/>
    </reaction>
</comment>
<proteinExistence type="inferred from homology"/>
<evidence type="ECO:0000256" key="2">
    <source>
        <dbReference type="ARBA" id="ARBA00023235"/>
    </source>
</evidence>
<dbReference type="CDD" id="cd02869">
    <property type="entry name" value="PseudoU_synth_RluA_like"/>
    <property type="match status" value="1"/>
</dbReference>
<dbReference type="InterPro" id="IPR006145">
    <property type="entry name" value="PsdUridine_synth_RsuA/RluA"/>
</dbReference>
<keyword evidence="10" id="KW-1185">Reference proteome</keyword>
<comment type="function">
    <text evidence="6">Responsible for synthesis of pseudouridine from uracil.</text>
</comment>
<dbReference type="Gene3D" id="3.30.2350.10">
    <property type="entry name" value="Pseudouridine synthase"/>
    <property type="match status" value="1"/>
</dbReference>
<evidence type="ECO:0000256" key="7">
    <source>
        <dbReference type="SAM" id="MobiDB-lite"/>
    </source>
</evidence>
<dbReference type="RefSeq" id="WP_150865123.1">
    <property type="nucleotide sequence ID" value="NZ_VYXP01000010.1"/>
</dbReference>
<evidence type="ECO:0000256" key="6">
    <source>
        <dbReference type="RuleBase" id="RU362028"/>
    </source>
</evidence>
<keyword evidence="2 6" id="KW-0413">Isomerase</keyword>
<dbReference type="EMBL" id="VYXP01000010">
    <property type="protein sequence ID" value="KAA9129887.1"/>
    <property type="molecule type" value="Genomic_DNA"/>
</dbReference>
<dbReference type="InterPro" id="IPR050188">
    <property type="entry name" value="RluA_PseudoU_synthase"/>
</dbReference>
<evidence type="ECO:0000256" key="3">
    <source>
        <dbReference type="ARBA" id="ARBA00036882"/>
    </source>
</evidence>
<dbReference type="PANTHER" id="PTHR21600">
    <property type="entry name" value="MITOCHONDRIAL RNA PSEUDOURIDINE SYNTHASE"/>
    <property type="match status" value="1"/>
</dbReference>
<accession>A0A5N0T6X6</accession>
<dbReference type="SUPFAM" id="SSF55120">
    <property type="entry name" value="Pseudouridine synthase"/>
    <property type="match status" value="1"/>
</dbReference>
<dbReference type="InterPro" id="IPR006224">
    <property type="entry name" value="PsdUridine_synth_RluA-like_CS"/>
</dbReference>
<feature type="region of interest" description="Disordered" evidence="7">
    <location>
        <begin position="316"/>
        <end position="335"/>
    </location>
</feature>
<feature type="active site" evidence="4">
    <location>
        <position position="142"/>
    </location>
</feature>
<dbReference type="InterPro" id="IPR036986">
    <property type="entry name" value="S4_RNA-bd_sf"/>
</dbReference>
<protein>
    <recommendedName>
        <fullName evidence="6">Pseudouridine synthase</fullName>
        <ecNumber evidence="6">5.4.99.-</ecNumber>
    </recommendedName>
</protein>
<organism evidence="9 10">
    <name type="scientific">Marinihelvus fidelis</name>
    <dbReference type="NCBI Taxonomy" id="2613842"/>
    <lineage>
        <taxon>Bacteria</taxon>
        <taxon>Pseudomonadati</taxon>
        <taxon>Pseudomonadota</taxon>
        <taxon>Gammaproteobacteria</taxon>
        <taxon>Chromatiales</taxon>
        <taxon>Wenzhouxiangellaceae</taxon>
        <taxon>Marinihelvus</taxon>
    </lineage>
</organism>
<evidence type="ECO:0000256" key="5">
    <source>
        <dbReference type="PROSITE-ProRule" id="PRU00182"/>
    </source>
</evidence>
<dbReference type="Pfam" id="PF00849">
    <property type="entry name" value="PseudoU_synth_2"/>
    <property type="match status" value="1"/>
</dbReference>
<evidence type="ECO:0000256" key="4">
    <source>
        <dbReference type="PIRSR" id="PIRSR606225-1"/>
    </source>
</evidence>
<comment type="caution">
    <text evidence="9">The sequence shown here is derived from an EMBL/GenBank/DDBJ whole genome shotgun (WGS) entry which is preliminary data.</text>
</comment>
<feature type="domain" description="Pseudouridine synthase RsuA/RluA-like" evidence="8">
    <location>
        <begin position="96"/>
        <end position="245"/>
    </location>
</feature>
<dbReference type="PROSITE" id="PS50889">
    <property type="entry name" value="S4"/>
    <property type="match status" value="1"/>
</dbReference>
<evidence type="ECO:0000256" key="1">
    <source>
        <dbReference type="ARBA" id="ARBA00010876"/>
    </source>
</evidence>
<dbReference type="PROSITE" id="PS01129">
    <property type="entry name" value="PSI_RLU"/>
    <property type="match status" value="1"/>
</dbReference>
<keyword evidence="5" id="KW-0694">RNA-binding</keyword>
<name>A0A5N0T6X6_9GAMM</name>
<dbReference type="EC" id="5.4.99.-" evidence="6"/>
<evidence type="ECO:0000313" key="10">
    <source>
        <dbReference type="Proteomes" id="UP000325372"/>
    </source>
</evidence>
<dbReference type="AlphaFoldDB" id="A0A5N0T6X6"/>
<comment type="catalytic activity">
    <reaction evidence="6">
        <text>a uridine in RNA = a pseudouridine in RNA</text>
        <dbReference type="Rhea" id="RHEA:48348"/>
        <dbReference type="Rhea" id="RHEA-COMP:12068"/>
        <dbReference type="Rhea" id="RHEA-COMP:12069"/>
        <dbReference type="ChEBI" id="CHEBI:65314"/>
        <dbReference type="ChEBI" id="CHEBI:65315"/>
    </reaction>
</comment>
<dbReference type="Proteomes" id="UP000325372">
    <property type="component" value="Unassembled WGS sequence"/>
</dbReference>
<dbReference type="InterPro" id="IPR020103">
    <property type="entry name" value="PsdUridine_synth_cat_dom_sf"/>
</dbReference>
<dbReference type="InterPro" id="IPR006225">
    <property type="entry name" value="PsdUridine_synth_RluC/D"/>
</dbReference>
<dbReference type="SUPFAM" id="SSF55174">
    <property type="entry name" value="Alpha-L RNA-binding motif"/>
    <property type="match status" value="1"/>
</dbReference>